<reference evidence="3" key="1">
    <citation type="journal article" date="2017" name="Nat. Commun.">
        <title>The asparagus genome sheds light on the origin and evolution of a young Y chromosome.</title>
        <authorList>
            <person name="Harkess A."/>
            <person name="Zhou J."/>
            <person name="Xu C."/>
            <person name="Bowers J.E."/>
            <person name="Van der Hulst R."/>
            <person name="Ayyampalayam S."/>
            <person name="Mercati F."/>
            <person name="Riccardi P."/>
            <person name="McKain M.R."/>
            <person name="Kakrana A."/>
            <person name="Tang H."/>
            <person name="Ray J."/>
            <person name="Groenendijk J."/>
            <person name="Arikit S."/>
            <person name="Mathioni S.M."/>
            <person name="Nakano M."/>
            <person name="Shan H."/>
            <person name="Telgmann-Rauber A."/>
            <person name="Kanno A."/>
            <person name="Yue Z."/>
            <person name="Chen H."/>
            <person name="Li W."/>
            <person name="Chen Y."/>
            <person name="Xu X."/>
            <person name="Zhang Y."/>
            <person name="Luo S."/>
            <person name="Chen H."/>
            <person name="Gao J."/>
            <person name="Mao Z."/>
            <person name="Pires J.C."/>
            <person name="Luo M."/>
            <person name="Kudrna D."/>
            <person name="Wing R.A."/>
            <person name="Meyers B.C."/>
            <person name="Yi K."/>
            <person name="Kong H."/>
            <person name="Lavrijsen P."/>
            <person name="Sunseri F."/>
            <person name="Falavigna A."/>
            <person name="Ye Y."/>
            <person name="Leebens-Mack J.H."/>
            <person name="Chen G."/>
        </authorList>
    </citation>
    <scope>NUCLEOTIDE SEQUENCE [LARGE SCALE GENOMIC DNA]</scope>
    <source>
        <strain evidence="3">cv. DH0086</strain>
    </source>
</reference>
<accession>A0A5P1F411</accession>
<sequence>MKAPLLLVLLFFVVLALSSAQEPSLAPSPPMVVVLCGVGPVQRTGAQPGSFSAYGERGVGDRSGPAHRSPAWLLLRLWHAPDVPK</sequence>
<dbReference type="EMBL" id="CM007384">
    <property type="protein sequence ID" value="ONK72157.1"/>
    <property type="molecule type" value="Genomic_DNA"/>
</dbReference>
<dbReference type="Proteomes" id="UP000243459">
    <property type="component" value="Chromosome 4"/>
</dbReference>
<protein>
    <recommendedName>
        <fullName evidence="4">Secreted protein</fullName>
    </recommendedName>
</protein>
<gene>
    <name evidence="2" type="ORF">A4U43_C04F16380</name>
</gene>
<evidence type="ECO:0000256" key="1">
    <source>
        <dbReference type="SAM" id="SignalP"/>
    </source>
</evidence>
<feature type="signal peptide" evidence="1">
    <location>
        <begin position="1"/>
        <end position="20"/>
    </location>
</feature>
<dbReference type="AlphaFoldDB" id="A0A5P1F411"/>
<proteinExistence type="predicted"/>
<organism evidence="2 3">
    <name type="scientific">Asparagus officinalis</name>
    <name type="common">Garden asparagus</name>
    <dbReference type="NCBI Taxonomy" id="4686"/>
    <lineage>
        <taxon>Eukaryota</taxon>
        <taxon>Viridiplantae</taxon>
        <taxon>Streptophyta</taxon>
        <taxon>Embryophyta</taxon>
        <taxon>Tracheophyta</taxon>
        <taxon>Spermatophyta</taxon>
        <taxon>Magnoliopsida</taxon>
        <taxon>Liliopsida</taxon>
        <taxon>Asparagales</taxon>
        <taxon>Asparagaceae</taxon>
        <taxon>Asparagoideae</taxon>
        <taxon>Asparagus</taxon>
    </lineage>
</organism>
<evidence type="ECO:0008006" key="4">
    <source>
        <dbReference type="Google" id="ProtNLM"/>
    </source>
</evidence>
<evidence type="ECO:0000313" key="2">
    <source>
        <dbReference type="EMBL" id="ONK72157.1"/>
    </source>
</evidence>
<keyword evidence="1" id="KW-0732">Signal</keyword>
<keyword evidence="3" id="KW-1185">Reference proteome</keyword>
<dbReference type="Gramene" id="ONK72157">
    <property type="protein sequence ID" value="ONK72157"/>
    <property type="gene ID" value="A4U43_C04F16380"/>
</dbReference>
<feature type="chain" id="PRO_5024423382" description="Secreted protein" evidence="1">
    <location>
        <begin position="21"/>
        <end position="85"/>
    </location>
</feature>
<evidence type="ECO:0000313" key="3">
    <source>
        <dbReference type="Proteomes" id="UP000243459"/>
    </source>
</evidence>
<name>A0A5P1F411_ASPOF</name>